<feature type="region of interest" description="Disordered" evidence="1">
    <location>
        <begin position="371"/>
        <end position="421"/>
    </location>
</feature>
<feature type="compositionally biased region" description="Low complexity" evidence="1">
    <location>
        <begin position="307"/>
        <end position="316"/>
    </location>
</feature>
<accession>A0A0G4GBC7</accession>
<sequence>MAGMETAIKQLVMHLGVSSTSPHFNDFIKVGVAAAACSYDLAIRATADIVPDAVADVQETTADSMRSLDDTVNHLGHKHEQLLGGVCRAVANMTTVAIHHDSRLDAIEQEAVQGRLRIKNVLRPNDPPLPPPTSRLGSRSRDVIIHFHDGDLASALHARMESGHGLQLFNGPTYLLLTERTAGDHLKYGLRLAERTQKADDNYVGPALAIPSAEAISRAASTYDVHTLAAVALPRVSARDYTERVHTLNEAVDAFPPSAPSSRPPRPTPNQCQRRRGPIQQAAPLLPHPQTYPQPLSGTAGLPTQMGPPSASMPASVPMPPLPAGPPMAVAPLRPSGSSAPGTSMAPSAPYMAPMAPPMPYVPFLPPGASVASMPAASSTPSGPHQQPPLSHPPTCPYPTPYSPPDQPLPSCPPHAAHSANASHPVLTPITEEQQEELDREGQIFSRSTSNPSLASMQTATSLPPYQPAHKQGMLHTWSYLNPPTAPIFVPKDTFVTSTTVVKRQGRHILMHVDVGMPFKRHPAREHCLTH</sequence>
<feature type="region of interest" description="Disordered" evidence="1">
    <location>
        <begin position="253"/>
        <end position="320"/>
    </location>
</feature>
<feature type="region of interest" description="Disordered" evidence="1">
    <location>
        <begin position="433"/>
        <end position="457"/>
    </location>
</feature>
<feature type="compositionally biased region" description="Pro residues" evidence="1">
    <location>
        <begin position="257"/>
        <end position="268"/>
    </location>
</feature>
<feature type="compositionally biased region" description="Polar residues" evidence="1">
    <location>
        <begin position="445"/>
        <end position="457"/>
    </location>
</feature>
<dbReference type="AlphaFoldDB" id="A0A0G4GBC7"/>
<proteinExistence type="predicted"/>
<dbReference type="PhylomeDB" id="A0A0G4GBC7"/>
<dbReference type="EMBL" id="CDMY01000613">
    <property type="protein sequence ID" value="CEM26266.1"/>
    <property type="molecule type" value="Genomic_DNA"/>
</dbReference>
<dbReference type="InParanoid" id="A0A0G4GBC7"/>
<dbReference type="Proteomes" id="UP000041254">
    <property type="component" value="Unassembled WGS sequence"/>
</dbReference>
<feature type="compositionally biased region" description="Pro residues" evidence="1">
    <location>
        <begin position="386"/>
        <end position="413"/>
    </location>
</feature>
<protein>
    <submittedName>
        <fullName evidence="2">Uncharacterized protein</fullName>
    </submittedName>
</protein>
<feature type="compositionally biased region" description="Polar residues" evidence="1">
    <location>
        <begin position="376"/>
        <end position="385"/>
    </location>
</feature>
<evidence type="ECO:0000256" key="1">
    <source>
        <dbReference type="SAM" id="MobiDB-lite"/>
    </source>
</evidence>
<evidence type="ECO:0000313" key="3">
    <source>
        <dbReference type="Proteomes" id="UP000041254"/>
    </source>
</evidence>
<organism evidence="2 3">
    <name type="scientific">Vitrella brassicaformis (strain CCMP3155)</name>
    <dbReference type="NCBI Taxonomy" id="1169540"/>
    <lineage>
        <taxon>Eukaryota</taxon>
        <taxon>Sar</taxon>
        <taxon>Alveolata</taxon>
        <taxon>Colpodellida</taxon>
        <taxon>Vitrellaceae</taxon>
        <taxon>Vitrella</taxon>
    </lineage>
</organism>
<dbReference type="VEuPathDB" id="CryptoDB:Vbra_17305"/>
<keyword evidence="3" id="KW-1185">Reference proteome</keyword>
<evidence type="ECO:0000313" key="2">
    <source>
        <dbReference type="EMBL" id="CEM26266.1"/>
    </source>
</evidence>
<gene>
    <name evidence="2" type="ORF">Vbra_17305</name>
</gene>
<name>A0A0G4GBC7_VITBC</name>
<reference evidence="2 3" key="1">
    <citation type="submission" date="2014-11" db="EMBL/GenBank/DDBJ databases">
        <authorList>
            <person name="Zhu J."/>
            <person name="Qi W."/>
            <person name="Song R."/>
        </authorList>
    </citation>
    <scope>NUCLEOTIDE SEQUENCE [LARGE SCALE GENOMIC DNA]</scope>
</reference>